<dbReference type="AlphaFoldDB" id="A0A9N8Z708"/>
<reference evidence="1" key="1">
    <citation type="submission" date="2021-06" db="EMBL/GenBank/DDBJ databases">
        <authorList>
            <person name="Kallberg Y."/>
            <person name="Tangrot J."/>
            <person name="Rosling A."/>
        </authorList>
    </citation>
    <scope>NUCLEOTIDE SEQUENCE</scope>
    <source>
        <strain evidence="1">FL130A</strain>
    </source>
</reference>
<name>A0A9N8Z708_9GLOM</name>
<gene>
    <name evidence="1" type="ORF">ALEPTO_LOCUS2126</name>
</gene>
<keyword evidence="2" id="KW-1185">Reference proteome</keyword>
<comment type="caution">
    <text evidence="1">The sequence shown here is derived from an EMBL/GenBank/DDBJ whole genome shotgun (WGS) entry which is preliminary data.</text>
</comment>
<organism evidence="1 2">
    <name type="scientific">Ambispora leptoticha</name>
    <dbReference type="NCBI Taxonomy" id="144679"/>
    <lineage>
        <taxon>Eukaryota</taxon>
        <taxon>Fungi</taxon>
        <taxon>Fungi incertae sedis</taxon>
        <taxon>Mucoromycota</taxon>
        <taxon>Glomeromycotina</taxon>
        <taxon>Glomeromycetes</taxon>
        <taxon>Archaeosporales</taxon>
        <taxon>Ambisporaceae</taxon>
        <taxon>Ambispora</taxon>
    </lineage>
</organism>
<protein>
    <submittedName>
        <fullName evidence="1">9633_t:CDS:1</fullName>
    </submittedName>
</protein>
<dbReference type="Proteomes" id="UP000789508">
    <property type="component" value="Unassembled WGS sequence"/>
</dbReference>
<sequence length="50" mass="6006">PIIGFLKAESRIEENFDEDELEEGECDEEYFYYSQGRFAKRDSQIMSRFS</sequence>
<proteinExistence type="predicted"/>
<feature type="non-terminal residue" evidence="1">
    <location>
        <position position="1"/>
    </location>
</feature>
<dbReference type="EMBL" id="CAJVPS010000284">
    <property type="protein sequence ID" value="CAG8473487.1"/>
    <property type="molecule type" value="Genomic_DNA"/>
</dbReference>
<accession>A0A9N8Z708</accession>
<evidence type="ECO:0000313" key="2">
    <source>
        <dbReference type="Proteomes" id="UP000789508"/>
    </source>
</evidence>
<evidence type="ECO:0000313" key="1">
    <source>
        <dbReference type="EMBL" id="CAG8473487.1"/>
    </source>
</evidence>